<dbReference type="InterPro" id="IPR029058">
    <property type="entry name" value="AB_hydrolase_fold"/>
</dbReference>
<accession>A0A1D2K056</accession>
<dbReference type="InterPro" id="IPR010315">
    <property type="entry name" value="DUF915_hydro-like"/>
</dbReference>
<dbReference type="OrthoDB" id="503948at2"/>
<evidence type="ECO:0000313" key="3">
    <source>
        <dbReference type="EMBL" id="SPP25873.1"/>
    </source>
</evidence>
<dbReference type="Proteomes" id="UP000270190">
    <property type="component" value="Unassembled WGS sequence"/>
</dbReference>
<evidence type="ECO:0000256" key="1">
    <source>
        <dbReference type="SAM" id="Phobius"/>
    </source>
</evidence>
<protein>
    <submittedName>
        <fullName evidence="2">Alpha/beta hydrolase</fullName>
    </submittedName>
    <submittedName>
        <fullName evidence="3">Putative secreted protein</fullName>
    </submittedName>
</protein>
<proteinExistence type="predicted"/>
<dbReference type="STRING" id="2756.BFR44_08770"/>
<evidence type="ECO:0000313" key="4">
    <source>
        <dbReference type="Proteomes" id="UP000243591"/>
    </source>
</evidence>
<reference evidence="3" key="3">
    <citation type="submission" date="2018-04" db="EMBL/GenBank/DDBJ databases">
        <authorList>
            <person name="Go L.Y."/>
            <person name="Mitchell J.A."/>
        </authorList>
    </citation>
    <scope>NUCLEOTIDE SEQUENCE</scope>
    <source>
        <strain evidence="3">BSAS1 3</strain>
    </source>
</reference>
<evidence type="ECO:0000313" key="5">
    <source>
        <dbReference type="Proteomes" id="UP000270190"/>
    </source>
</evidence>
<keyword evidence="2" id="KW-0378">Hydrolase</keyword>
<dbReference type="RefSeq" id="WP_069118650.1">
    <property type="nucleotide sequence ID" value="NZ_CBCPHX010000002.1"/>
</dbReference>
<dbReference type="Proteomes" id="UP000243591">
    <property type="component" value="Chromosome"/>
</dbReference>
<sequence>MNKRNWLSYCLIPVITFAVMISILIALQPSYPKAQSTQIPTLFIHGFNGNERSFGGMINRFNSKYGWGTTSQTLRVDTDGTVTPIGTYDKTAKNPLINVIFVSNKENLKTQAGYIKNVMTYLHKEDDIKKINVVTHSMGGSSLTVYLALNHDNKERPTVNKLVYIGVPLSPTDYNKKINNEEKAQRKISQRMSETLPKSTAFLIVAGYVDKEKGGDGSVTLESALLAEDIFKHNPLQTQIVKGSSGTHSGLHENDSVDERIGKFLWSVPTK</sequence>
<dbReference type="GO" id="GO:0016787">
    <property type="term" value="F:hydrolase activity"/>
    <property type="evidence" value="ECO:0007669"/>
    <property type="project" value="UniProtKB-KW"/>
</dbReference>
<dbReference type="EMBL" id="OUNC01000001">
    <property type="protein sequence ID" value="SPP25873.1"/>
    <property type="molecule type" value="Genomic_DNA"/>
</dbReference>
<keyword evidence="1" id="KW-1133">Transmembrane helix</keyword>
<dbReference type="AlphaFoldDB" id="A0A1D2K056"/>
<dbReference type="KEGG" id="bths:CNY62_08590"/>
<reference evidence="2 4" key="1">
    <citation type="submission" date="2017-09" db="EMBL/GenBank/DDBJ databases">
        <title>Complete Genome Sequences of Two Strains of the Meat Spoilage Bacterium Brochothrix thermosphacta Isolated from Ground Chicken.</title>
        <authorList>
            <person name="Paoli G.C."/>
            <person name="Wijey C."/>
            <person name="Chen C.-Y."/>
            <person name="Nguyen L."/>
            <person name="Yan X."/>
            <person name="Irwin P.L."/>
        </authorList>
    </citation>
    <scope>NUCLEOTIDE SEQUENCE [LARGE SCALE GENOMIC DNA]</scope>
    <source>
        <strain evidence="2 4">BI</strain>
    </source>
</reference>
<name>A0A1D2K056_BROTH</name>
<keyword evidence="4" id="KW-1185">Reference proteome</keyword>
<keyword evidence="1" id="KW-0472">Membrane</keyword>
<dbReference type="SUPFAM" id="SSF53474">
    <property type="entry name" value="alpha/beta-Hydrolases"/>
    <property type="match status" value="1"/>
</dbReference>
<feature type="transmembrane region" description="Helical" evidence="1">
    <location>
        <begin position="6"/>
        <end position="27"/>
    </location>
</feature>
<dbReference type="Pfam" id="PF06028">
    <property type="entry name" value="DUF915"/>
    <property type="match status" value="1"/>
</dbReference>
<dbReference type="Gene3D" id="3.40.50.1820">
    <property type="entry name" value="alpha/beta hydrolase"/>
    <property type="match status" value="1"/>
</dbReference>
<organism evidence="2 4">
    <name type="scientific">Brochothrix thermosphacta</name>
    <name type="common">Microbacterium thermosphactum</name>
    <dbReference type="NCBI Taxonomy" id="2756"/>
    <lineage>
        <taxon>Bacteria</taxon>
        <taxon>Bacillati</taxon>
        <taxon>Bacillota</taxon>
        <taxon>Bacilli</taxon>
        <taxon>Bacillales</taxon>
        <taxon>Listeriaceae</taxon>
        <taxon>Brochothrix</taxon>
    </lineage>
</organism>
<dbReference type="GeneID" id="66536852"/>
<gene>
    <name evidence="3" type="ORF">BTBSAS_10159</name>
    <name evidence="2" type="ORF">CNY62_08590</name>
</gene>
<evidence type="ECO:0000313" key="2">
    <source>
        <dbReference type="EMBL" id="ATF26435.1"/>
    </source>
</evidence>
<reference evidence="5" key="2">
    <citation type="submission" date="2018-04" db="EMBL/GenBank/DDBJ databases">
        <authorList>
            <person name="Illikoud N."/>
        </authorList>
    </citation>
    <scope>NUCLEOTIDE SEQUENCE [LARGE SCALE GENOMIC DNA]</scope>
</reference>
<dbReference type="EMBL" id="CP023483">
    <property type="protein sequence ID" value="ATF26435.1"/>
    <property type="molecule type" value="Genomic_DNA"/>
</dbReference>
<keyword evidence="1" id="KW-0812">Transmembrane</keyword>